<name>A0AAE3TBR7_9BACT</name>
<dbReference type="GO" id="GO:0009244">
    <property type="term" value="P:lipopolysaccharide core region biosynthetic process"/>
    <property type="evidence" value="ECO:0007669"/>
    <property type="project" value="TreeGrafter"/>
</dbReference>
<evidence type="ECO:0000313" key="3">
    <source>
        <dbReference type="EMBL" id="MDF1611130.1"/>
    </source>
</evidence>
<protein>
    <submittedName>
        <fullName evidence="3">Glycosyltransferase family 9 protein</fullName>
    </submittedName>
</protein>
<keyword evidence="2" id="KW-0808">Transferase</keyword>
<evidence type="ECO:0000256" key="2">
    <source>
        <dbReference type="ARBA" id="ARBA00022679"/>
    </source>
</evidence>
<keyword evidence="1" id="KW-0328">Glycosyltransferase</keyword>
<accession>A0AAE3TBR7</accession>
<evidence type="ECO:0000256" key="1">
    <source>
        <dbReference type="ARBA" id="ARBA00022676"/>
    </source>
</evidence>
<gene>
    <name evidence="3" type="ORF">P0M35_03140</name>
</gene>
<evidence type="ECO:0000313" key="4">
    <source>
        <dbReference type="Proteomes" id="UP001221302"/>
    </source>
</evidence>
<dbReference type="GO" id="GO:0008713">
    <property type="term" value="F:ADP-heptose-lipopolysaccharide heptosyltransferase activity"/>
    <property type="evidence" value="ECO:0007669"/>
    <property type="project" value="TreeGrafter"/>
</dbReference>
<dbReference type="CDD" id="cd03789">
    <property type="entry name" value="GT9_LPS_heptosyltransferase"/>
    <property type="match status" value="1"/>
</dbReference>
<dbReference type="RefSeq" id="WP_321534897.1">
    <property type="nucleotide sequence ID" value="NZ_JARGDL010000003.1"/>
</dbReference>
<dbReference type="Pfam" id="PF01075">
    <property type="entry name" value="Glyco_transf_9"/>
    <property type="match status" value="1"/>
</dbReference>
<comment type="caution">
    <text evidence="3">The sequence shown here is derived from an EMBL/GenBank/DDBJ whole genome shotgun (WGS) entry which is preliminary data.</text>
</comment>
<dbReference type="AlphaFoldDB" id="A0AAE3TBR7"/>
<dbReference type="InterPro" id="IPR051199">
    <property type="entry name" value="LPS_LOS_Heptosyltrfase"/>
</dbReference>
<dbReference type="PANTHER" id="PTHR30160:SF15">
    <property type="entry name" value="GLYCOSYLTRANSFERASE HI_0523-RELATED"/>
    <property type="match status" value="1"/>
</dbReference>
<keyword evidence="4" id="KW-1185">Reference proteome</keyword>
<dbReference type="EMBL" id="JARGDL010000003">
    <property type="protein sequence ID" value="MDF1611130.1"/>
    <property type="molecule type" value="Genomic_DNA"/>
</dbReference>
<dbReference type="SUPFAM" id="SSF53756">
    <property type="entry name" value="UDP-Glycosyltransferase/glycogen phosphorylase"/>
    <property type="match status" value="1"/>
</dbReference>
<dbReference type="GO" id="GO:0005829">
    <property type="term" value="C:cytosol"/>
    <property type="evidence" value="ECO:0007669"/>
    <property type="project" value="TreeGrafter"/>
</dbReference>
<sequence length="344" mass="39381">MNDKKRILIVRTDRIGDVILTLPLASILKKYFPNSEITFLVRDYTKSLTKNNLFIDKTITLIEKNNKPKFFENINQLKNKFDVCVVAYPTFWVSLILFFSSIKIRIGSGYRWYSFLFNKKIYEHRKYGEHHELEYNVNLLKPLGIFETPQKDKIDFGIQIDNSFLNKIENFLNDNKILKDKKIIIVHPGSGGSAIDLPKEKMKYLVDELSKDKNIVLIITGSKNEKELCQSMIVNENVINTAGEFNLNELIALISKAEVVIANSTGPIHIATALGKNIIGFYPKFAAASPKRWGPYTSKAVLFQPSVCDGNCNRKKCQQFNCMNSIEINEVIKSIYNILPKVNN</sequence>
<dbReference type="PANTHER" id="PTHR30160">
    <property type="entry name" value="TETRAACYLDISACCHARIDE 4'-KINASE-RELATED"/>
    <property type="match status" value="1"/>
</dbReference>
<dbReference type="Proteomes" id="UP001221302">
    <property type="component" value="Unassembled WGS sequence"/>
</dbReference>
<dbReference type="Gene3D" id="3.40.50.2000">
    <property type="entry name" value="Glycogen Phosphorylase B"/>
    <property type="match status" value="2"/>
</dbReference>
<reference evidence="3" key="1">
    <citation type="submission" date="2023-03" db="EMBL/GenBank/DDBJ databases">
        <title>Stygiobacter electus gen. nov., sp. nov., facultatively anaerobic thermotolerant bacterium of the class Ignavibacteria from a well of Yessentuki mineral water deposit.</title>
        <authorList>
            <person name="Podosokorskaya O.A."/>
            <person name="Elcheninov A.G."/>
            <person name="Petrova N.F."/>
            <person name="Zavarzina D.G."/>
            <person name="Kublanov I.V."/>
            <person name="Merkel A.Y."/>
        </authorList>
    </citation>
    <scope>NUCLEOTIDE SEQUENCE</scope>
    <source>
        <strain evidence="3">09-Me</strain>
    </source>
</reference>
<proteinExistence type="predicted"/>
<dbReference type="InterPro" id="IPR002201">
    <property type="entry name" value="Glyco_trans_9"/>
</dbReference>
<organism evidence="3 4">
    <name type="scientific">Stygiobacter electus</name>
    <dbReference type="NCBI Taxonomy" id="3032292"/>
    <lineage>
        <taxon>Bacteria</taxon>
        <taxon>Pseudomonadati</taxon>
        <taxon>Ignavibacteriota</taxon>
        <taxon>Ignavibacteria</taxon>
        <taxon>Ignavibacteriales</taxon>
        <taxon>Melioribacteraceae</taxon>
        <taxon>Stygiobacter</taxon>
    </lineage>
</organism>